<evidence type="ECO:0000313" key="1">
    <source>
        <dbReference type="EMBL" id="CTP89920.1"/>
    </source>
</evidence>
<reference evidence="1 2" key="1">
    <citation type="submission" date="2015-07" db="EMBL/GenBank/DDBJ databases">
        <authorList>
            <person name="Noorani M."/>
        </authorList>
    </citation>
    <scope>NUCLEOTIDE SEQUENCE [LARGE SCALE GENOMIC DNA]</scope>
    <source>
        <strain evidence="1">LMG730</strain>
    </source>
</reference>
<dbReference type="AlphaFoldDB" id="A0A0K3A316"/>
<dbReference type="EMBL" id="CXOJ01000061">
    <property type="protein sequence ID" value="CTP89920.1"/>
    <property type="molecule type" value="Genomic_DNA"/>
</dbReference>
<gene>
    <name evidence="1" type="ORF">XTPLMG730_2639</name>
</gene>
<protein>
    <recommendedName>
        <fullName evidence="3">AB hydrolase-1 domain-containing protein</fullName>
    </recommendedName>
</protein>
<accession>A0A0K3A316</accession>
<dbReference type="PANTHER" id="PTHR37946:SF1">
    <property type="entry name" value="SLL1969 PROTEIN"/>
    <property type="match status" value="1"/>
</dbReference>
<dbReference type="Gene3D" id="3.40.50.1820">
    <property type="entry name" value="alpha/beta hydrolase"/>
    <property type="match status" value="1"/>
</dbReference>
<organism evidence="1 2">
    <name type="scientific">Xanthomonas graminis pv. phlei</name>
    <dbReference type="NCBI Taxonomy" id="487906"/>
    <lineage>
        <taxon>Bacteria</taxon>
        <taxon>Pseudomonadati</taxon>
        <taxon>Pseudomonadota</taxon>
        <taxon>Gammaproteobacteria</taxon>
        <taxon>Lysobacterales</taxon>
        <taxon>Lysobacteraceae</taxon>
        <taxon>Xanthomonas</taxon>
        <taxon>Xanthomonas translucens group</taxon>
        <taxon>Xanthomonas graminis</taxon>
    </lineage>
</organism>
<name>A0A0K3A316_9XANT</name>
<dbReference type="RefSeq" id="WP_237651076.1">
    <property type="nucleotide sequence ID" value="NZ_CP076251.1"/>
</dbReference>
<dbReference type="SUPFAM" id="SSF53474">
    <property type="entry name" value="alpha/beta-Hydrolases"/>
    <property type="match status" value="1"/>
</dbReference>
<dbReference type="PANTHER" id="PTHR37946">
    <property type="entry name" value="SLL1969 PROTEIN"/>
    <property type="match status" value="1"/>
</dbReference>
<dbReference type="Proteomes" id="UP000045978">
    <property type="component" value="Unassembled WGS sequence"/>
</dbReference>
<proteinExistence type="predicted"/>
<evidence type="ECO:0008006" key="3">
    <source>
        <dbReference type="Google" id="ProtNLM"/>
    </source>
</evidence>
<sequence length="144" mass="14728">MRRDGFRVATFGHSTAFGGAEAALPRLQQRRQRLAPQGPVALVGHSLVGLVALPALRQAPQLPVTRVVCLGAPLAGSAAAQALLRRGLSIALGRSAALQQQGLGRWDGRAAVAMLAGSVADAGAAAQSSKIRRLSLLMSGTPHG</sequence>
<dbReference type="InterPro" id="IPR029058">
    <property type="entry name" value="AB_hydrolase_fold"/>
</dbReference>
<evidence type="ECO:0000313" key="2">
    <source>
        <dbReference type="Proteomes" id="UP000045978"/>
    </source>
</evidence>